<dbReference type="NCBIfam" id="TIGR00654">
    <property type="entry name" value="PhzF_family"/>
    <property type="match status" value="1"/>
</dbReference>
<keyword evidence="2" id="KW-0413">Isomerase</keyword>
<name>A0A5D3KYM6_9BRAD</name>
<dbReference type="SUPFAM" id="SSF54506">
    <property type="entry name" value="Diaminopimelate epimerase-like"/>
    <property type="match status" value="1"/>
</dbReference>
<feature type="active site" evidence="3">
    <location>
        <position position="44"/>
    </location>
</feature>
<dbReference type="Pfam" id="PF02567">
    <property type="entry name" value="PhzC-PhzF"/>
    <property type="match status" value="1"/>
</dbReference>
<dbReference type="GO" id="GO:0016853">
    <property type="term" value="F:isomerase activity"/>
    <property type="evidence" value="ECO:0007669"/>
    <property type="project" value="UniProtKB-KW"/>
</dbReference>
<dbReference type="PIRSF" id="PIRSF016184">
    <property type="entry name" value="PhzC_PhzF"/>
    <property type="match status" value="1"/>
</dbReference>
<proteinExistence type="inferred from homology"/>
<dbReference type="OrthoDB" id="9788221at2"/>
<dbReference type="PANTHER" id="PTHR13774">
    <property type="entry name" value="PHENAZINE BIOSYNTHESIS PROTEIN"/>
    <property type="match status" value="1"/>
</dbReference>
<reference evidence="4 5" key="1">
    <citation type="submission" date="2019-08" db="EMBL/GenBank/DDBJ databases">
        <title>Bradyrhizobium hipponensis sp. nov., a rhizobium isolated from a Lupinus angustifolius root nodule in Tunisia.</title>
        <authorList>
            <person name="Off K."/>
            <person name="Rejili M."/>
            <person name="Mars M."/>
            <person name="Brachmann A."/>
            <person name="Marin M."/>
        </authorList>
    </citation>
    <scope>NUCLEOTIDE SEQUENCE [LARGE SCALE GENOMIC DNA]</scope>
    <source>
        <strain evidence="4 5">CTAW71</strain>
    </source>
</reference>
<dbReference type="GO" id="GO:0005737">
    <property type="term" value="C:cytoplasm"/>
    <property type="evidence" value="ECO:0007669"/>
    <property type="project" value="TreeGrafter"/>
</dbReference>
<dbReference type="PANTHER" id="PTHR13774:SF39">
    <property type="entry name" value="BIOSYNTHESIS PROTEIN, PUTATIVE-RELATED"/>
    <property type="match status" value="1"/>
</dbReference>
<dbReference type="Gene3D" id="3.10.310.10">
    <property type="entry name" value="Diaminopimelate Epimerase, Chain A, domain 1"/>
    <property type="match status" value="2"/>
</dbReference>
<accession>A0A5D3KYM6</accession>
<comment type="similarity">
    <text evidence="1">Belongs to the PhzF family.</text>
</comment>
<dbReference type="RefSeq" id="WP_148771223.1">
    <property type="nucleotide sequence ID" value="NZ_VSSS01000012.1"/>
</dbReference>
<sequence>MTEVELVNVFTHMGRGGNPCPIVIDASNLPAAAMQSVAQHFGHESGFVLPSPGLDSDYSFRFWVPRHEMEMCGHATIGALWVLATKGRLPAEQVRIETRSGSVTGYVDRAGSGDPSVEISQPVGKVVDLSRADEEDILSTLKLSRRDLLDLPIQNAVTSRVKTLIPMKGVRELNALVPDPSPIEACCGRIGSTGLYPYAIDHQGERRFEARQFPKSSGYPEDAATGIAAAALAFGLLRNGLVDRNSERITVMQGRAMDALSEIRVRFGFAGERPVGCLLGGSVTLVESRVLQLEDARPAADS</sequence>
<dbReference type="InterPro" id="IPR003719">
    <property type="entry name" value="Phenazine_PhzF-like"/>
</dbReference>
<dbReference type="AlphaFoldDB" id="A0A5D3KYM6"/>
<dbReference type="EMBL" id="VSSS01000012">
    <property type="protein sequence ID" value="TYL98428.1"/>
    <property type="molecule type" value="Genomic_DNA"/>
</dbReference>
<evidence type="ECO:0000313" key="5">
    <source>
        <dbReference type="Proteomes" id="UP000324758"/>
    </source>
</evidence>
<evidence type="ECO:0000256" key="1">
    <source>
        <dbReference type="ARBA" id="ARBA00008270"/>
    </source>
</evidence>
<evidence type="ECO:0000256" key="2">
    <source>
        <dbReference type="ARBA" id="ARBA00023235"/>
    </source>
</evidence>
<evidence type="ECO:0000256" key="3">
    <source>
        <dbReference type="PIRSR" id="PIRSR016184-1"/>
    </source>
</evidence>
<protein>
    <submittedName>
        <fullName evidence="4">PhzF family phenazine biosynthesis protein</fullName>
    </submittedName>
</protein>
<dbReference type="Proteomes" id="UP000324758">
    <property type="component" value="Unassembled WGS sequence"/>
</dbReference>
<comment type="caution">
    <text evidence="4">The sequence shown here is derived from an EMBL/GenBank/DDBJ whole genome shotgun (WGS) entry which is preliminary data.</text>
</comment>
<keyword evidence="5" id="KW-1185">Reference proteome</keyword>
<organism evidence="4 5">
    <name type="scientific">Bradyrhizobium rifense</name>
    <dbReference type="NCBI Taxonomy" id="515499"/>
    <lineage>
        <taxon>Bacteria</taxon>
        <taxon>Pseudomonadati</taxon>
        <taxon>Pseudomonadota</taxon>
        <taxon>Alphaproteobacteria</taxon>
        <taxon>Hyphomicrobiales</taxon>
        <taxon>Nitrobacteraceae</taxon>
        <taxon>Bradyrhizobium</taxon>
    </lineage>
</organism>
<gene>
    <name evidence="4" type="ORF">FXB40_05660</name>
</gene>
<evidence type="ECO:0000313" key="4">
    <source>
        <dbReference type="EMBL" id="TYL98428.1"/>
    </source>
</evidence>